<sequence length="309" mass="33547">MHPAPLRVDVGICTFRRPALEQTLHSLAIMAVPELVSMRIIIADNDTEPSARPLVEAMRATVPFEILYLHCPAANISIARNACLDNSDGDFLAFIDDDETASKFWLVNLLAVAEATGADAVLGPVVAEYEIDAPEWMRRGDFHSTAPVWVAGRIRTGYTCNALLRTGSHSLAGRRFKLALGKSGGEDTDYFTNMHRAGGRIDFAADAIVHEPVPPLRARFSWLTRRRYRMGQTHGRLLAANGTAGHRLQQVVLAGAKLGFCALATIACAPFPIPRNRYALRAVLHSGVVAGLAGVREIHQYGQLGTTAS</sequence>
<proteinExistence type="predicted"/>
<organism evidence="2 3">
    <name type="scientific">Rhizobium terricola</name>
    <dbReference type="NCBI Taxonomy" id="2728849"/>
    <lineage>
        <taxon>Bacteria</taxon>
        <taxon>Pseudomonadati</taxon>
        <taxon>Pseudomonadota</taxon>
        <taxon>Alphaproteobacteria</taxon>
        <taxon>Hyphomicrobiales</taxon>
        <taxon>Rhizobiaceae</taxon>
        <taxon>Rhizobium/Agrobacterium group</taxon>
        <taxon>Rhizobium</taxon>
    </lineage>
</organism>
<dbReference type="Proteomes" id="UP000541470">
    <property type="component" value="Unassembled WGS sequence"/>
</dbReference>
<evidence type="ECO:0000313" key="2">
    <source>
        <dbReference type="EMBL" id="NML76603.1"/>
    </source>
</evidence>
<name>A0A7Y0FXI8_9HYPH</name>
<keyword evidence="2" id="KW-0808">Transferase</keyword>
<dbReference type="AlphaFoldDB" id="A0A7Y0FXI8"/>
<protein>
    <submittedName>
        <fullName evidence="2">Glycosyltransferase</fullName>
    </submittedName>
</protein>
<evidence type="ECO:0000313" key="3">
    <source>
        <dbReference type="Proteomes" id="UP000541470"/>
    </source>
</evidence>
<dbReference type="Gene3D" id="3.90.550.10">
    <property type="entry name" value="Spore Coat Polysaccharide Biosynthesis Protein SpsA, Chain A"/>
    <property type="match status" value="1"/>
</dbReference>
<accession>A0A7Y0FXI8</accession>
<dbReference type="SUPFAM" id="SSF53448">
    <property type="entry name" value="Nucleotide-diphospho-sugar transferases"/>
    <property type="match status" value="1"/>
</dbReference>
<dbReference type="Pfam" id="PF00535">
    <property type="entry name" value="Glycos_transf_2"/>
    <property type="match status" value="1"/>
</dbReference>
<dbReference type="InterPro" id="IPR001173">
    <property type="entry name" value="Glyco_trans_2-like"/>
</dbReference>
<dbReference type="InterPro" id="IPR029044">
    <property type="entry name" value="Nucleotide-diphossugar_trans"/>
</dbReference>
<evidence type="ECO:0000259" key="1">
    <source>
        <dbReference type="Pfam" id="PF00535"/>
    </source>
</evidence>
<keyword evidence="3" id="KW-1185">Reference proteome</keyword>
<gene>
    <name evidence="2" type="ORF">HHL25_20920</name>
</gene>
<reference evidence="2 3" key="1">
    <citation type="submission" date="2020-04" db="EMBL/GenBank/DDBJ databases">
        <title>Rhizobium sp. S-51 isolated from soil.</title>
        <authorList>
            <person name="Dahal R.H."/>
        </authorList>
    </citation>
    <scope>NUCLEOTIDE SEQUENCE [LARGE SCALE GENOMIC DNA]</scope>
    <source>
        <strain evidence="2 3">S-51</strain>
    </source>
</reference>
<dbReference type="RefSeq" id="WP_169595269.1">
    <property type="nucleotide sequence ID" value="NZ_JABBGK010000007.1"/>
</dbReference>
<dbReference type="EMBL" id="JABBGK010000007">
    <property type="protein sequence ID" value="NML76603.1"/>
    <property type="molecule type" value="Genomic_DNA"/>
</dbReference>
<feature type="domain" description="Glycosyltransferase 2-like" evidence="1">
    <location>
        <begin position="10"/>
        <end position="167"/>
    </location>
</feature>
<dbReference type="GO" id="GO:0016740">
    <property type="term" value="F:transferase activity"/>
    <property type="evidence" value="ECO:0007669"/>
    <property type="project" value="UniProtKB-KW"/>
</dbReference>
<comment type="caution">
    <text evidence="2">The sequence shown here is derived from an EMBL/GenBank/DDBJ whole genome shotgun (WGS) entry which is preliminary data.</text>
</comment>